<feature type="transmembrane region" description="Helical" evidence="2">
    <location>
        <begin position="47"/>
        <end position="68"/>
    </location>
</feature>
<feature type="transmembrane region" description="Helical" evidence="2">
    <location>
        <begin position="13"/>
        <end position="35"/>
    </location>
</feature>
<keyword evidence="2" id="KW-0472">Membrane</keyword>
<feature type="compositionally biased region" description="Low complexity" evidence="1">
    <location>
        <begin position="379"/>
        <end position="388"/>
    </location>
</feature>
<name>A0A8X7MZ52_9BASI</name>
<evidence type="ECO:0000256" key="1">
    <source>
        <dbReference type="SAM" id="MobiDB-lite"/>
    </source>
</evidence>
<feature type="region of interest" description="Disordered" evidence="1">
    <location>
        <begin position="370"/>
        <end position="469"/>
    </location>
</feature>
<accession>A0A8X7MZ52</accession>
<feature type="transmembrane region" description="Helical" evidence="2">
    <location>
        <begin position="93"/>
        <end position="115"/>
    </location>
</feature>
<feature type="transmembrane region" description="Helical" evidence="2">
    <location>
        <begin position="162"/>
        <end position="181"/>
    </location>
</feature>
<dbReference type="AlphaFoldDB" id="A0A8X7MZ52"/>
<feature type="compositionally biased region" description="Low complexity" evidence="1">
    <location>
        <begin position="319"/>
        <end position="352"/>
    </location>
</feature>
<feature type="transmembrane region" description="Helical" evidence="2">
    <location>
        <begin position="202"/>
        <end position="226"/>
    </location>
</feature>
<reference evidence="3" key="2">
    <citation type="journal article" date="2019" name="IMA Fungus">
        <title>Genome sequencing and comparison of five Tilletia species to identify candidate genes for the detection of regulated species infecting wheat.</title>
        <authorList>
            <person name="Nguyen H.D.T."/>
            <person name="Sultana T."/>
            <person name="Kesanakurti P."/>
            <person name="Hambleton S."/>
        </authorList>
    </citation>
    <scope>NUCLEOTIDE SEQUENCE</scope>
    <source>
        <strain evidence="3">DAOMC 236426</strain>
    </source>
</reference>
<reference evidence="3" key="1">
    <citation type="submission" date="2016-04" db="EMBL/GenBank/DDBJ databases">
        <authorList>
            <person name="Nguyen H.D."/>
            <person name="Samba Siva P."/>
            <person name="Cullis J."/>
            <person name="Levesque C.A."/>
            <person name="Hambleton S."/>
        </authorList>
    </citation>
    <scope>NUCLEOTIDE SEQUENCE</scope>
    <source>
        <strain evidence="3">DAOMC 236426</strain>
    </source>
</reference>
<keyword evidence="2" id="KW-0812">Transmembrane</keyword>
<keyword evidence="4" id="KW-1185">Reference proteome</keyword>
<dbReference type="EMBL" id="LWDE02000023">
    <property type="protein sequence ID" value="KAE8255368.1"/>
    <property type="molecule type" value="Genomic_DNA"/>
</dbReference>
<evidence type="ECO:0000313" key="3">
    <source>
        <dbReference type="EMBL" id="KAE8255368.1"/>
    </source>
</evidence>
<evidence type="ECO:0000256" key="2">
    <source>
        <dbReference type="SAM" id="Phobius"/>
    </source>
</evidence>
<feature type="transmembrane region" description="Helical" evidence="2">
    <location>
        <begin position="127"/>
        <end position="150"/>
    </location>
</feature>
<keyword evidence="2" id="KW-1133">Transmembrane helix</keyword>
<gene>
    <name evidence="3" type="ORF">A4X06_0g460</name>
</gene>
<proteinExistence type="predicted"/>
<evidence type="ECO:0000313" key="4">
    <source>
        <dbReference type="Proteomes" id="UP000077684"/>
    </source>
</evidence>
<organism evidence="3 4">
    <name type="scientific">Tilletia controversa</name>
    <name type="common">dwarf bunt fungus</name>
    <dbReference type="NCBI Taxonomy" id="13291"/>
    <lineage>
        <taxon>Eukaryota</taxon>
        <taxon>Fungi</taxon>
        <taxon>Dikarya</taxon>
        <taxon>Basidiomycota</taxon>
        <taxon>Ustilaginomycotina</taxon>
        <taxon>Exobasidiomycetes</taxon>
        <taxon>Tilletiales</taxon>
        <taxon>Tilletiaceae</taxon>
        <taxon>Tilletia</taxon>
    </lineage>
</organism>
<protein>
    <submittedName>
        <fullName evidence="3">Uncharacterized protein</fullName>
    </submittedName>
</protein>
<dbReference type="Proteomes" id="UP000077684">
    <property type="component" value="Unassembled WGS sequence"/>
</dbReference>
<comment type="caution">
    <text evidence="3">The sequence shown here is derived from an EMBL/GenBank/DDBJ whole genome shotgun (WGS) entry which is preliminary data.</text>
</comment>
<feature type="compositionally biased region" description="Basic and acidic residues" evidence="1">
    <location>
        <begin position="459"/>
        <end position="469"/>
    </location>
</feature>
<feature type="region of interest" description="Disordered" evidence="1">
    <location>
        <begin position="291"/>
        <end position="356"/>
    </location>
</feature>
<sequence length="469" mass="50393">MAENAAIFTQSDFYGFAIACSFFGCLIPTSLAYALFSTQRMRRLPIFWIQAVALALAFLYTCIELAYFRNVWRIRESDDPINSYWYEEGQAGAGFRLFVPLVSDIAVVMKVAAFYPHQVGLKSKRMLIIGFPSLLLVGRFITQAITWAAYKNIELPYLTSALAAEIALQVVGNCFCSILLLRRTFDLARNKHLTTHRAQRRLAHLIEALLMTFLPAIIVQITLLIVQFIDVAKTNSGAFSDEKEPTTFQIRIYRAEVYCQQANVIVSVLFGLLATLWSSIRTQSEGLIGPGTAGSLKSPGTSQDPAFAAAAAPGGGAGANANGAESGTGAVATFGGSSRRSGRSGTSAAAAGYRPTRDEDRPLLSFFIDARNPVDPSSHEGSSSAVESTMAPTSSNAAGLTPRHRATSSSSNRSWIPMDQKGGMGAGSSSGHLEAGSPAGLGLGRENYDMELASTDGTHTYREQHSKGL</sequence>